<protein>
    <recommendedName>
        <fullName evidence="3">DUF1018 domain-containing protein</fullName>
    </recommendedName>
</protein>
<evidence type="ECO:0008006" key="3">
    <source>
        <dbReference type="Google" id="ProtNLM"/>
    </source>
</evidence>
<proteinExistence type="predicted"/>
<evidence type="ECO:0000313" key="1">
    <source>
        <dbReference type="EMBL" id="ODS24196.1"/>
    </source>
</evidence>
<dbReference type="InterPro" id="IPR009363">
    <property type="entry name" value="Phage_Mu_Gp16"/>
</dbReference>
<gene>
    <name evidence="1" type="ORF">AB835_04770</name>
</gene>
<accession>A0A1D2QRI7</accession>
<evidence type="ECO:0000313" key="2">
    <source>
        <dbReference type="Proteomes" id="UP000242502"/>
    </source>
</evidence>
<reference evidence="1 2" key="1">
    <citation type="journal article" date="2016" name="Appl. Environ. Microbiol.">
        <title>Lack of Overt Genome Reduction in the Bryostatin-Producing Bryozoan Symbiont "Candidatus Endobugula sertula".</title>
        <authorList>
            <person name="Miller I.J."/>
            <person name="Vanee N."/>
            <person name="Fong S.S."/>
            <person name="Lim-Fong G.E."/>
            <person name="Kwan J.C."/>
        </authorList>
    </citation>
    <scope>NUCLEOTIDE SEQUENCE [LARGE SCALE GENOMIC DNA]</scope>
    <source>
        <strain evidence="1">AB1-4</strain>
    </source>
</reference>
<dbReference type="Pfam" id="PF06252">
    <property type="entry name" value="GemA"/>
    <property type="match status" value="1"/>
</dbReference>
<name>A0A1D2QRI7_9GAMM</name>
<dbReference type="EMBL" id="MDLC01000012">
    <property type="protein sequence ID" value="ODS24196.1"/>
    <property type="molecule type" value="Genomic_DNA"/>
</dbReference>
<comment type="caution">
    <text evidence="1">The sequence shown here is derived from an EMBL/GenBank/DDBJ whole genome shotgun (WGS) entry which is preliminary data.</text>
</comment>
<dbReference type="STRING" id="62101.AB835_04770"/>
<organism evidence="1 2">
    <name type="scientific">Candidatus Endobugula sertula</name>
    <name type="common">Bugula neritina bacterial symbiont</name>
    <dbReference type="NCBI Taxonomy" id="62101"/>
    <lineage>
        <taxon>Bacteria</taxon>
        <taxon>Pseudomonadati</taxon>
        <taxon>Pseudomonadota</taxon>
        <taxon>Gammaproteobacteria</taxon>
        <taxon>Cellvibrionales</taxon>
        <taxon>Cellvibrionaceae</taxon>
        <taxon>Candidatus Endobugula</taxon>
    </lineage>
</organism>
<dbReference type="AlphaFoldDB" id="A0A1D2QRI7"/>
<sequence>MQKLTPKQRNFRKSLLTKIHLADSYVSFYAENEKDYRDMLQQSFGKRSAADLTINQLIILLDFLNGKRANPVERVTKAQIDFIEKGWELKARDKSKRALMNFVNKNTNLTLIRLDALTKQQATGIINAIKRMKKA</sequence>
<dbReference type="Proteomes" id="UP000242502">
    <property type="component" value="Unassembled WGS sequence"/>
</dbReference>